<name>A0A9X1C5G6_9PSED</name>
<protein>
    <submittedName>
        <fullName evidence="1">Uncharacterized protein</fullName>
    </submittedName>
</protein>
<gene>
    <name evidence="1" type="ORF">JWR99_06525</name>
</gene>
<reference evidence="1 2" key="1">
    <citation type="journal article" date="2021" name="Int. J. Syst. Evol. Microbiol.">
        <title>Pseudomonas lactucae sp. nov., a pathogen causing bacterial rot of lettuce in Japan.</title>
        <authorList>
            <person name="Sawada H."/>
            <person name="Fujikawa T."/>
            <person name="Satou M."/>
        </authorList>
    </citation>
    <scope>NUCLEOTIDE SEQUENCE [LARGE SCALE GENOMIC DNA]</scope>
    <source>
        <strain evidence="1 2">MAFF 301381</strain>
    </source>
</reference>
<accession>A0A9X1C5G6</accession>
<organism evidence="1 2">
    <name type="scientific">Pseudomonas lactucae</name>
    <dbReference type="NCBI Taxonomy" id="2813360"/>
    <lineage>
        <taxon>Bacteria</taxon>
        <taxon>Pseudomonadati</taxon>
        <taxon>Pseudomonadota</taxon>
        <taxon>Gammaproteobacteria</taxon>
        <taxon>Pseudomonadales</taxon>
        <taxon>Pseudomonadaceae</taxon>
        <taxon>Pseudomonas</taxon>
    </lineage>
</organism>
<evidence type="ECO:0000313" key="1">
    <source>
        <dbReference type="EMBL" id="MBN2975653.1"/>
    </source>
</evidence>
<sequence length="119" mass="13028">MAGNVGDISEALEKVQAKYDVLSHQWQDAINACRGSEFGVQVCAMAQFGDANYDNFIIGGFLISKLTFAKNCISGLVADILPLTSAFDQLEDTTRNMLEDIQDGFADIPDIEDFLSQLK</sequence>
<evidence type="ECO:0000313" key="2">
    <source>
        <dbReference type="Proteomes" id="UP001154860"/>
    </source>
</evidence>
<comment type="caution">
    <text evidence="1">The sequence shown here is derived from an EMBL/GenBank/DDBJ whole genome shotgun (WGS) entry which is preliminary data.</text>
</comment>
<proteinExistence type="predicted"/>
<dbReference type="RefSeq" id="WP_205491307.1">
    <property type="nucleotide sequence ID" value="NZ_JAFHKI010000138.1"/>
</dbReference>
<dbReference type="AlphaFoldDB" id="A0A9X1C5G6"/>
<reference evidence="1 2" key="2">
    <citation type="journal article" date="2023" name="Plant Pathol.">
        <title>Dismantling and reorganizing Pseudomonas marginalis sensu#lato.</title>
        <authorList>
            <person name="Sawada H."/>
            <person name="Fujikawa T."/>
            <person name="Satou M."/>
        </authorList>
    </citation>
    <scope>NUCLEOTIDE SEQUENCE [LARGE SCALE GENOMIC DNA]</scope>
    <source>
        <strain evidence="1 2">MAFF 301381</strain>
    </source>
</reference>
<dbReference type="Proteomes" id="UP001154860">
    <property type="component" value="Unassembled WGS sequence"/>
</dbReference>
<keyword evidence="2" id="KW-1185">Reference proteome</keyword>
<dbReference type="EMBL" id="JAFHKJ010000026">
    <property type="protein sequence ID" value="MBN2975653.1"/>
    <property type="molecule type" value="Genomic_DNA"/>
</dbReference>